<dbReference type="InterPro" id="IPR036754">
    <property type="entry name" value="YbaK/aa-tRNA-synt-asso_dom_sf"/>
</dbReference>
<dbReference type="CDD" id="cd04333">
    <property type="entry name" value="ProX_deacylase"/>
    <property type="match status" value="1"/>
</dbReference>
<dbReference type="Gene3D" id="3.90.960.10">
    <property type="entry name" value="YbaK/aminoacyl-tRNA synthetase-associated domain"/>
    <property type="match status" value="1"/>
</dbReference>
<dbReference type="Proteomes" id="UP000095463">
    <property type="component" value="Unassembled WGS sequence"/>
</dbReference>
<comment type="caution">
    <text evidence="2">The sequence shown here is derived from an EMBL/GenBank/DDBJ whole genome shotgun (WGS) entry which is preliminary data.</text>
</comment>
<keyword evidence="3" id="KW-1185">Reference proteome</keyword>
<gene>
    <name evidence="2" type="ORF">VW23_008085</name>
</gene>
<dbReference type="RefSeq" id="WP_069907738.1">
    <property type="nucleotide sequence ID" value="NZ_LAJE02000026.1"/>
</dbReference>
<feature type="domain" description="YbaK/aminoacyl-tRNA synthetase-associated" evidence="1">
    <location>
        <begin position="31"/>
        <end position="148"/>
    </location>
</feature>
<evidence type="ECO:0000313" key="2">
    <source>
        <dbReference type="EMBL" id="OEO33131.1"/>
    </source>
</evidence>
<dbReference type="OrthoDB" id="9798760at2"/>
<evidence type="ECO:0000259" key="1">
    <source>
        <dbReference type="Pfam" id="PF04073"/>
    </source>
</evidence>
<dbReference type="SUPFAM" id="SSF55826">
    <property type="entry name" value="YbaK/ProRS associated domain"/>
    <property type="match status" value="1"/>
</dbReference>
<dbReference type="Pfam" id="PF04073">
    <property type="entry name" value="tRNA_edit"/>
    <property type="match status" value="1"/>
</dbReference>
<organism evidence="2 3">
    <name type="scientific">Devosia insulae DS-56</name>
    <dbReference type="NCBI Taxonomy" id="1116389"/>
    <lineage>
        <taxon>Bacteria</taxon>
        <taxon>Pseudomonadati</taxon>
        <taxon>Pseudomonadota</taxon>
        <taxon>Alphaproteobacteria</taxon>
        <taxon>Hyphomicrobiales</taxon>
        <taxon>Devosiaceae</taxon>
        <taxon>Devosia</taxon>
    </lineage>
</organism>
<dbReference type="PANTHER" id="PTHR30411">
    <property type="entry name" value="CYTOPLASMIC PROTEIN"/>
    <property type="match status" value="1"/>
</dbReference>
<accession>A0A1E5XX14</accession>
<sequence>MPQLKPAEQRVADALASHALPAQVIVLEQLATTAQMAADALGVEVGRIVKSLLFKGKDSGKPYLLLVSGSNRVHEKRAGQRIGEVLERPDADFVKLHTGFSIGGVSPYGHPLPLATYLDDALHDYGTVWAAAGDPRSVFEITAADLERTTGATRIDVT</sequence>
<dbReference type="InterPro" id="IPR007214">
    <property type="entry name" value="YbaK/aa-tRNA-synth-assoc-dom"/>
</dbReference>
<reference evidence="2 3" key="1">
    <citation type="journal article" date="2015" name="Genome Announc.">
        <title>Genome Assemblies of Three Soil-Associated Devosia species: D. insulae, D. limi, and D. soli.</title>
        <authorList>
            <person name="Hassan Y.I."/>
            <person name="Lepp D."/>
            <person name="Zhou T."/>
        </authorList>
    </citation>
    <scope>NUCLEOTIDE SEQUENCE [LARGE SCALE GENOMIC DNA]</scope>
    <source>
        <strain evidence="2 3">DS-56</strain>
    </source>
</reference>
<proteinExistence type="predicted"/>
<protein>
    <recommendedName>
        <fullName evidence="1">YbaK/aminoacyl-tRNA synthetase-associated domain-containing protein</fullName>
    </recommendedName>
</protein>
<dbReference type="GO" id="GO:0002161">
    <property type="term" value="F:aminoacyl-tRNA deacylase activity"/>
    <property type="evidence" value="ECO:0007669"/>
    <property type="project" value="InterPro"/>
</dbReference>
<name>A0A1E5XX14_9HYPH</name>
<dbReference type="AlphaFoldDB" id="A0A1E5XX14"/>
<dbReference type="PANTHER" id="PTHR30411:SF1">
    <property type="entry name" value="CYTOPLASMIC PROTEIN"/>
    <property type="match status" value="1"/>
</dbReference>
<evidence type="ECO:0000313" key="3">
    <source>
        <dbReference type="Proteomes" id="UP000095463"/>
    </source>
</evidence>
<dbReference type="EMBL" id="LAJE02000026">
    <property type="protein sequence ID" value="OEO33131.1"/>
    <property type="molecule type" value="Genomic_DNA"/>
</dbReference>